<proteinExistence type="predicted"/>
<organism evidence="2 3">
    <name type="scientific">Ornithinibacillus caprae</name>
    <dbReference type="NCBI Taxonomy" id="2678566"/>
    <lineage>
        <taxon>Bacteria</taxon>
        <taxon>Bacillati</taxon>
        <taxon>Bacillota</taxon>
        <taxon>Bacilli</taxon>
        <taxon>Bacillales</taxon>
        <taxon>Bacillaceae</taxon>
        <taxon>Ornithinibacillus</taxon>
    </lineage>
</organism>
<feature type="signal peptide" evidence="1">
    <location>
        <begin position="1"/>
        <end position="22"/>
    </location>
</feature>
<feature type="chain" id="PRO_5026753296" description="Lipoprotein" evidence="1">
    <location>
        <begin position="23"/>
        <end position="181"/>
    </location>
</feature>
<dbReference type="PROSITE" id="PS51257">
    <property type="entry name" value="PROKAR_LIPOPROTEIN"/>
    <property type="match status" value="1"/>
</dbReference>
<dbReference type="RefSeq" id="WP_155668858.1">
    <property type="nucleotide sequence ID" value="NZ_WOCA01000007.1"/>
</dbReference>
<evidence type="ECO:0000313" key="2">
    <source>
        <dbReference type="EMBL" id="MUK88885.1"/>
    </source>
</evidence>
<keyword evidence="1" id="KW-0732">Signal</keyword>
<gene>
    <name evidence="2" type="ORF">GMD78_10820</name>
</gene>
<accession>A0A6N8FHG4</accession>
<reference evidence="2 3" key="1">
    <citation type="submission" date="2019-11" db="EMBL/GenBank/DDBJ databases">
        <authorList>
            <person name="Li X."/>
        </authorList>
    </citation>
    <scope>NUCLEOTIDE SEQUENCE [LARGE SCALE GENOMIC DNA]</scope>
    <source>
        <strain evidence="2 3">L9</strain>
    </source>
</reference>
<dbReference type="Proteomes" id="UP000469125">
    <property type="component" value="Unassembled WGS sequence"/>
</dbReference>
<sequence length="181" mass="20758">MKKSLSILMFIGLIVVSGCSHSTLKEAIDNSGLAQYDEPEILYRNDDEGIVIFLTKDAEGSYIVCRGTYTKKNDRFKVDDSSHFARNVDIVNKYEFLTIDSIEDESNNPKRFIWGGVFHYPQAEKVQYIINDEEGNELHQNSTEINNKHIFLDTIPDDVKDLHEVNYQVLDAEGNILYDQS</sequence>
<dbReference type="EMBL" id="WOCA01000007">
    <property type="protein sequence ID" value="MUK88885.1"/>
    <property type="molecule type" value="Genomic_DNA"/>
</dbReference>
<keyword evidence="3" id="KW-1185">Reference proteome</keyword>
<comment type="caution">
    <text evidence="2">The sequence shown here is derived from an EMBL/GenBank/DDBJ whole genome shotgun (WGS) entry which is preliminary data.</text>
</comment>
<evidence type="ECO:0000313" key="3">
    <source>
        <dbReference type="Proteomes" id="UP000469125"/>
    </source>
</evidence>
<name>A0A6N8FHG4_9BACI</name>
<evidence type="ECO:0008006" key="4">
    <source>
        <dbReference type="Google" id="ProtNLM"/>
    </source>
</evidence>
<evidence type="ECO:0000256" key="1">
    <source>
        <dbReference type="SAM" id="SignalP"/>
    </source>
</evidence>
<dbReference type="AlphaFoldDB" id="A0A6N8FHG4"/>
<protein>
    <recommendedName>
        <fullName evidence="4">Lipoprotein</fullName>
    </recommendedName>
</protein>